<organism evidence="1 2">
    <name type="scientific">Paenibacillus donghaensis</name>
    <dbReference type="NCBI Taxonomy" id="414771"/>
    <lineage>
        <taxon>Bacteria</taxon>
        <taxon>Bacillati</taxon>
        <taxon>Bacillota</taxon>
        <taxon>Bacilli</taxon>
        <taxon>Bacillales</taxon>
        <taxon>Paenibacillaceae</taxon>
        <taxon>Paenibacillus</taxon>
    </lineage>
</organism>
<protein>
    <submittedName>
        <fullName evidence="1">Uncharacterized protein</fullName>
    </submittedName>
</protein>
<name>A0A2Z2KDV7_9BACL</name>
<sequence length="61" mass="7111">MKKKQFNLNFIRVGTPEQSAIIVKHLVRKELQKMFQQHGVIATNLDEVLDKYITAEPTDEQ</sequence>
<keyword evidence="2" id="KW-1185">Reference proteome</keyword>
<evidence type="ECO:0000313" key="2">
    <source>
        <dbReference type="Proteomes" id="UP000249890"/>
    </source>
</evidence>
<gene>
    <name evidence="1" type="ORF">B9T62_11080</name>
</gene>
<reference evidence="1 2" key="1">
    <citation type="submission" date="2017-06" db="EMBL/GenBank/DDBJ databases">
        <title>Complete genome sequence of Paenibacillus donghaensis KCTC 13049T isolated from East Sea sediment, South Korea.</title>
        <authorList>
            <person name="Jung B.K."/>
            <person name="Hong S.-J."/>
            <person name="Shin J.-H."/>
        </authorList>
    </citation>
    <scope>NUCLEOTIDE SEQUENCE [LARGE SCALE GENOMIC DNA]</scope>
    <source>
        <strain evidence="1 2">KCTC 13049</strain>
    </source>
</reference>
<proteinExistence type="predicted"/>
<accession>A0A2Z2KDV7</accession>
<dbReference type="KEGG" id="pdh:B9T62_11080"/>
<dbReference type="AlphaFoldDB" id="A0A2Z2KDV7"/>
<dbReference type="Proteomes" id="UP000249890">
    <property type="component" value="Chromosome"/>
</dbReference>
<dbReference type="EMBL" id="CP021780">
    <property type="protein sequence ID" value="ASA21280.1"/>
    <property type="molecule type" value="Genomic_DNA"/>
</dbReference>
<dbReference type="RefSeq" id="WP_087915293.1">
    <property type="nucleotide sequence ID" value="NZ_CP021780.1"/>
</dbReference>
<evidence type="ECO:0000313" key="1">
    <source>
        <dbReference type="EMBL" id="ASA21280.1"/>
    </source>
</evidence>
<dbReference type="OrthoDB" id="2659625at2"/>